<feature type="site" description="Reactive bond" evidence="8">
    <location>
        <begin position="102"/>
        <end position="103"/>
    </location>
</feature>
<dbReference type="GO" id="GO:0005576">
    <property type="term" value="C:extracellular region"/>
    <property type="evidence" value="ECO:0007669"/>
    <property type="project" value="UniProtKB-SubCell"/>
</dbReference>
<dbReference type="InterPro" id="IPR036819">
    <property type="entry name" value="Subtilisin_inhibitor-like_sf"/>
</dbReference>
<comment type="subunit">
    <text evidence="3 8">Homodimer.</text>
</comment>
<evidence type="ECO:0000256" key="4">
    <source>
        <dbReference type="ARBA" id="ARBA00022525"/>
    </source>
</evidence>
<evidence type="ECO:0000313" key="11">
    <source>
        <dbReference type="EMBL" id="RKM91802.1"/>
    </source>
</evidence>
<dbReference type="InterPro" id="IPR023549">
    <property type="entry name" value="Subtilisin_inhibitor"/>
</dbReference>
<comment type="subcellular location">
    <subcellularLocation>
        <location evidence="1 8">Secreted</location>
    </subcellularLocation>
</comment>
<keyword evidence="8" id="KW-0732">Signal</keyword>
<dbReference type="AlphaFoldDB" id="A0A3R7ELA1"/>
<feature type="chain" id="PRO_5043059880" description="Probable subtilase-type protease inhibitor" evidence="8">
    <location>
        <begin position="30"/>
        <end position="142"/>
    </location>
</feature>
<feature type="domain" description="Subtilisin inhibitor" evidence="10">
    <location>
        <begin position="36"/>
        <end position="128"/>
    </location>
</feature>
<accession>A0A3R7ELA1</accession>
<sequence length="142" mass="14767" precursor="true">MRNRAKTALVGTLVAATAALGPLGGTAHAGDSSLYAPSDLVLTIAHGEDAASVAPERAVTLTCEPQARGTHPSPQEACVLLGDAGGDVDAIAPPAEPQLCTYQYDPVVVTLRGVWQGRFVDQERTFGNECVMRAETGAVFDF</sequence>
<dbReference type="Gene3D" id="3.30.350.10">
    <property type="entry name" value="Subtilisin inhibitor-like"/>
    <property type="match status" value="1"/>
</dbReference>
<evidence type="ECO:0000256" key="7">
    <source>
        <dbReference type="ARBA" id="ARBA00023157"/>
    </source>
</evidence>
<dbReference type="Pfam" id="PF00720">
    <property type="entry name" value="SSI"/>
    <property type="match status" value="1"/>
</dbReference>
<keyword evidence="12" id="KW-1185">Reference proteome</keyword>
<evidence type="ECO:0000259" key="10">
    <source>
        <dbReference type="Pfam" id="PF00720"/>
    </source>
</evidence>
<evidence type="ECO:0000256" key="1">
    <source>
        <dbReference type="ARBA" id="ARBA00004613"/>
    </source>
</evidence>
<dbReference type="OrthoDB" id="3542626at2"/>
<keyword evidence="5 8" id="KW-0646">Protease inhibitor</keyword>
<gene>
    <name evidence="8" type="primary">sti</name>
    <name evidence="11" type="ORF">SFRA_027915</name>
</gene>
<protein>
    <recommendedName>
        <fullName evidence="8">Probable subtilase-type protease inhibitor</fullName>
    </recommendedName>
</protein>
<keyword evidence="7 8" id="KW-1015">Disulfide bond</keyword>
<evidence type="ECO:0000256" key="3">
    <source>
        <dbReference type="ARBA" id="ARBA00011738"/>
    </source>
</evidence>
<feature type="disulfide bond" evidence="8">
    <location>
        <begin position="100"/>
        <end position="130"/>
    </location>
</feature>
<comment type="function">
    <text evidence="8">Strong inhibitor of bacterial serine proteases such as subtilisin.</text>
</comment>
<dbReference type="SUPFAM" id="SSF55399">
    <property type="entry name" value="Subtilisin inhibitor"/>
    <property type="match status" value="1"/>
</dbReference>
<dbReference type="HAMAP" id="MF_00778">
    <property type="entry name" value="SSI"/>
    <property type="match status" value="1"/>
</dbReference>
<dbReference type="GO" id="GO:0004867">
    <property type="term" value="F:serine-type endopeptidase inhibitor activity"/>
    <property type="evidence" value="ECO:0007669"/>
    <property type="project" value="UniProtKB-UniRule"/>
</dbReference>
<keyword evidence="6 8" id="KW-0722">Serine protease inhibitor</keyword>
<feature type="disulfide bond" evidence="8">
    <location>
        <begin position="63"/>
        <end position="78"/>
    </location>
</feature>
<dbReference type="InterPro" id="IPR000691">
    <property type="entry name" value="Prot_inh_I16_SSI"/>
</dbReference>
<comment type="caution">
    <text evidence="11">The sequence shown here is derived from an EMBL/GenBank/DDBJ whole genome shotgun (WGS) entry which is preliminary data.</text>
</comment>
<evidence type="ECO:0000256" key="5">
    <source>
        <dbReference type="ARBA" id="ARBA00022690"/>
    </source>
</evidence>
<name>A0A3R7ELA1_9ACTN</name>
<dbReference type="PRINTS" id="PR00294">
    <property type="entry name" value="SSBTLNINHBTR"/>
</dbReference>
<keyword evidence="4 8" id="KW-0964">Secreted</keyword>
<comment type="similarity">
    <text evidence="2 8 9">Belongs to the protease inhibitor I16 (SSI) family.</text>
</comment>
<proteinExistence type="inferred from homology"/>
<reference evidence="11 12" key="1">
    <citation type="journal article" date="2014" name="Genome Announc.">
        <title>Draft Genome Sequence of Streptomyces fradiae ATCC 19609, a Strain Highly Sensitive to Antibiotics.</title>
        <authorList>
            <person name="Bekker O.B."/>
            <person name="Klimina K.M."/>
            <person name="Vatlin A.A."/>
            <person name="Zakharevich N.V."/>
            <person name="Kasianov A.S."/>
            <person name="Danilenko V.N."/>
        </authorList>
    </citation>
    <scope>NUCLEOTIDE SEQUENCE [LARGE SCALE GENOMIC DNA]</scope>
    <source>
        <strain evidence="11 12">ATCC 19609</strain>
    </source>
</reference>
<evidence type="ECO:0000313" key="12">
    <source>
        <dbReference type="Proteomes" id="UP000028058"/>
    </source>
</evidence>
<dbReference type="Proteomes" id="UP000028058">
    <property type="component" value="Unassembled WGS sequence"/>
</dbReference>
<evidence type="ECO:0000256" key="8">
    <source>
        <dbReference type="HAMAP-Rule" id="MF_00778"/>
    </source>
</evidence>
<feature type="signal peptide" evidence="8">
    <location>
        <begin position="1"/>
        <end position="29"/>
    </location>
</feature>
<evidence type="ECO:0000256" key="2">
    <source>
        <dbReference type="ARBA" id="ARBA00010472"/>
    </source>
</evidence>
<evidence type="ECO:0000256" key="6">
    <source>
        <dbReference type="ARBA" id="ARBA00022900"/>
    </source>
</evidence>
<organism evidence="11 12">
    <name type="scientific">Streptomyces xinghaiensis</name>
    <dbReference type="NCBI Taxonomy" id="1038928"/>
    <lineage>
        <taxon>Bacteria</taxon>
        <taxon>Bacillati</taxon>
        <taxon>Actinomycetota</taxon>
        <taxon>Actinomycetes</taxon>
        <taxon>Kitasatosporales</taxon>
        <taxon>Streptomycetaceae</taxon>
        <taxon>Streptomyces</taxon>
    </lineage>
</organism>
<dbReference type="EMBL" id="JNAD02000016">
    <property type="protein sequence ID" value="RKM91802.1"/>
    <property type="molecule type" value="Genomic_DNA"/>
</dbReference>
<dbReference type="RefSeq" id="WP_043473578.1">
    <property type="nucleotide sequence ID" value="NZ_CP134822.1"/>
</dbReference>
<evidence type="ECO:0000256" key="9">
    <source>
        <dbReference type="RuleBase" id="RU003471"/>
    </source>
</evidence>
<dbReference type="SMR" id="A0A3R7ELA1"/>